<evidence type="ECO:0000313" key="11">
    <source>
        <dbReference type="Proteomes" id="UP001318040"/>
    </source>
</evidence>
<dbReference type="PROSITE" id="PS50261">
    <property type="entry name" value="G_PROTEIN_RECEP_F2_4"/>
    <property type="match status" value="1"/>
</dbReference>
<dbReference type="Pfam" id="PF01825">
    <property type="entry name" value="GPS"/>
    <property type="match status" value="1"/>
</dbReference>
<dbReference type="PANTHER" id="PTHR45813:SF8">
    <property type="entry name" value="IG-LIKE DOMAIN-CONTAINING PROTEIN"/>
    <property type="match status" value="1"/>
</dbReference>
<name>A0AAJ7T1B3_PETMA</name>
<evidence type="ECO:0000313" key="12">
    <source>
        <dbReference type="RefSeq" id="XP_032809039.1"/>
    </source>
</evidence>
<dbReference type="InterPro" id="IPR017981">
    <property type="entry name" value="GPCR_2-like_7TM"/>
</dbReference>
<evidence type="ECO:0000259" key="9">
    <source>
        <dbReference type="PROSITE" id="PS50221"/>
    </source>
</evidence>
<evidence type="ECO:0000256" key="1">
    <source>
        <dbReference type="ARBA" id="ARBA00004141"/>
    </source>
</evidence>
<evidence type="ECO:0000256" key="6">
    <source>
        <dbReference type="ARBA" id="ARBA00023157"/>
    </source>
</evidence>
<dbReference type="Pfam" id="PF00002">
    <property type="entry name" value="7tm_2"/>
    <property type="match status" value="1"/>
</dbReference>
<dbReference type="InterPro" id="IPR057244">
    <property type="entry name" value="GAIN_B"/>
</dbReference>
<accession>A0AAJ7T1B3</accession>
<dbReference type="PANTHER" id="PTHR45813">
    <property type="entry name" value="IG-LIKE DOMAIN-CONTAINING PROTEIN"/>
    <property type="match status" value="1"/>
</dbReference>
<dbReference type="GO" id="GO:0004930">
    <property type="term" value="F:G protein-coupled receptor activity"/>
    <property type="evidence" value="ECO:0007669"/>
    <property type="project" value="InterPro"/>
</dbReference>
<reference evidence="12" key="1">
    <citation type="submission" date="2025-08" db="UniProtKB">
        <authorList>
            <consortium name="RefSeq"/>
        </authorList>
    </citation>
    <scope>IDENTIFICATION</scope>
    <source>
        <tissue evidence="12">Sperm</tissue>
    </source>
</reference>
<feature type="transmembrane region" description="Helical" evidence="8">
    <location>
        <begin position="380"/>
        <end position="406"/>
    </location>
</feature>
<dbReference type="InterPro" id="IPR000203">
    <property type="entry name" value="GPS"/>
</dbReference>
<sequence>TLKTSDGYLCIYLQDFLTASSNILNITLKKSWDQIAKEGLSDSSSLLRSIERYATFFSTNSSIRKSNIMLKGNVLNINTRNPIPFTFENSSVLVSYQGINTAGPVSINSILFTSLSQILPMRIGMSLPCNNPYNINSFIMAIVDNAQGNKSIVLNMSTLYAPDETEPTCAFWDYNIATAKGTGGWNTNGCTMLESTASFTICECGHLTSFSTLFSSKDTCSNTLSIITYVCIGISIISLIIAIFLEALVWKIIKSDLTKYARHIVLVNVCVSLLCADVWFIIASAKARKQNTMLCHAAVFIAHFFYLALFFLTLCKAIGLFCSVHFIFPIMKKRHVKRFLVLVGYGCPLAVAIVTIAVTYPRGYVSENACWLQWYNSRALLAFVVPALTIIGINMLIGLVVLFKLLRNGPVTRVNGSGTTGNIIRILKTITVLPFILGLTWGIGIFTLDKKSPIAFHYIFSVLNALQVIVLMNQIAVLCKVKQKVKVKVFSPLI</sequence>
<dbReference type="InterPro" id="IPR000832">
    <property type="entry name" value="GPCR_2_secretin-like"/>
</dbReference>
<evidence type="ECO:0000256" key="5">
    <source>
        <dbReference type="ARBA" id="ARBA00023136"/>
    </source>
</evidence>
<dbReference type="Gene3D" id="2.60.220.50">
    <property type="match status" value="1"/>
</dbReference>
<organism evidence="11 12">
    <name type="scientific">Petromyzon marinus</name>
    <name type="common">Sea lamprey</name>
    <dbReference type="NCBI Taxonomy" id="7757"/>
    <lineage>
        <taxon>Eukaryota</taxon>
        <taxon>Metazoa</taxon>
        <taxon>Chordata</taxon>
        <taxon>Craniata</taxon>
        <taxon>Vertebrata</taxon>
        <taxon>Cyclostomata</taxon>
        <taxon>Hyperoartia</taxon>
        <taxon>Petromyzontiformes</taxon>
        <taxon>Petromyzontidae</taxon>
        <taxon>Petromyzon</taxon>
    </lineage>
</organism>
<evidence type="ECO:0000256" key="8">
    <source>
        <dbReference type="SAM" id="Phobius"/>
    </source>
</evidence>
<feature type="non-terminal residue" evidence="12">
    <location>
        <position position="1"/>
    </location>
</feature>
<dbReference type="PROSITE" id="PS50221">
    <property type="entry name" value="GAIN_B"/>
    <property type="match status" value="1"/>
</dbReference>
<protein>
    <submittedName>
        <fullName evidence="12">Adhesion G-protein coupled receptor F1-like</fullName>
    </submittedName>
</protein>
<comment type="subcellular location">
    <subcellularLocation>
        <location evidence="1">Membrane</location>
        <topology evidence="1">Multi-pass membrane protein</topology>
    </subcellularLocation>
</comment>
<dbReference type="KEGG" id="pmrn:116941775"/>
<evidence type="ECO:0000256" key="4">
    <source>
        <dbReference type="ARBA" id="ARBA00022989"/>
    </source>
</evidence>
<comment type="similarity">
    <text evidence="2">Belongs to the G-protein coupled receptor 2 family. Adhesion G-protein coupled receptor (ADGR) subfamily.</text>
</comment>
<evidence type="ECO:0000256" key="2">
    <source>
        <dbReference type="ARBA" id="ARBA00007343"/>
    </source>
</evidence>
<dbReference type="GO" id="GO:0007166">
    <property type="term" value="P:cell surface receptor signaling pathway"/>
    <property type="evidence" value="ECO:0007669"/>
    <property type="project" value="InterPro"/>
</dbReference>
<dbReference type="Gene3D" id="1.20.1070.10">
    <property type="entry name" value="Rhodopsin 7-helix transmembrane proteins"/>
    <property type="match status" value="1"/>
</dbReference>
<keyword evidence="5 8" id="KW-0472">Membrane</keyword>
<dbReference type="InterPro" id="IPR046338">
    <property type="entry name" value="GAIN_dom_sf"/>
</dbReference>
<feature type="domain" description="G-protein coupled receptors family 2 profile 2" evidence="10">
    <location>
        <begin position="224"/>
        <end position="479"/>
    </location>
</feature>
<dbReference type="GO" id="GO:0005886">
    <property type="term" value="C:plasma membrane"/>
    <property type="evidence" value="ECO:0007669"/>
    <property type="project" value="UniProtKB-SubCell"/>
</dbReference>
<keyword evidence="6" id="KW-1015">Disulfide bond</keyword>
<feature type="transmembrane region" description="Helical" evidence="8">
    <location>
        <begin position="426"/>
        <end position="448"/>
    </location>
</feature>
<keyword evidence="3 8" id="KW-0812">Transmembrane</keyword>
<feature type="transmembrane region" description="Helical" evidence="8">
    <location>
        <begin position="454"/>
        <end position="478"/>
    </location>
</feature>
<dbReference type="Proteomes" id="UP001318040">
    <property type="component" value="Chromosome 12"/>
</dbReference>
<dbReference type="FunFam" id="1.20.1070.10:FF:000058">
    <property type="entry name" value="Adhesion G protein-coupled receptor F5"/>
    <property type="match status" value="1"/>
</dbReference>
<feature type="transmembrane region" description="Helical" evidence="8">
    <location>
        <begin position="226"/>
        <end position="253"/>
    </location>
</feature>
<keyword evidence="7" id="KW-0325">Glycoprotein</keyword>
<evidence type="ECO:0000256" key="3">
    <source>
        <dbReference type="ARBA" id="ARBA00022692"/>
    </source>
</evidence>
<feature type="transmembrane region" description="Helical" evidence="8">
    <location>
        <begin position="339"/>
        <end position="360"/>
    </location>
</feature>
<dbReference type="AlphaFoldDB" id="A0AAJ7T1B3"/>
<keyword evidence="11" id="KW-1185">Reference proteome</keyword>
<proteinExistence type="inferred from homology"/>
<dbReference type="RefSeq" id="XP_032809039.1">
    <property type="nucleotide sequence ID" value="XM_032953148.1"/>
</dbReference>
<evidence type="ECO:0000256" key="7">
    <source>
        <dbReference type="ARBA" id="ARBA00023180"/>
    </source>
</evidence>
<dbReference type="InterPro" id="IPR051587">
    <property type="entry name" value="Adhesion_GPCR"/>
</dbReference>
<feature type="transmembrane region" description="Helical" evidence="8">
    <location>
        <begin position="297"/>
        <end position="327"/>
    </location>
</feature>
<gene>
    <name evidence="12" type="primary">LOC116941775</name>
</gene>
<feature type="transmembrane region" description="Helical" evidence="8">
    <location>
        <begin position="265"/>
        <end position="285"/>
    </location>
</feature>
<feature type="domain" description="GAIN-B" evidence="9">
    <location>
        <begin position="59"/>
        <end position="220"/>
    </location>
</feature>
<dbReference type="SMART" id="SM00303">
    <property type="entry name" value="GPS"/>
    <property type="match status" value="1"/>
</dbReference>
<dbReference type="GO" id="GO:0007189">
    <property type="term" value="P:adenylate cyclase-activating G protein-coupled receptor signaling pathway"/>
    <property type="evidence" value="ECO:0007669"/>
    <property type="project" value="TreeGrafter"/>
</dbReference>
<evidence type="ECO:0000259" key="10">
    <source>
        <dbReference type="PROSITE" id="PS50261"/>
    </source>
</evidence>
<keyword evidence="4 8" id="KW-1133">Transmembrane helix</keyword>